<dbReference type="Proteomes" id="UP000321830">
    <property type="component" value="Unassembled WGS sequence"/>
</dbReference>
<dbReference type="EMBL" id="BJWF01000004">
    <property type="protein sequence ID" value="GEL91261.1"/>
    <property type="molecule type" value="Genomic_DNA"/>
</dbReference>
<accession>A0A511IZS9</accession>
<gene>
    <name evidence="1" type="ORF">EVI01_05980</name>
</gene>
<sequence>MKKIFLGIAILVLLGLTAILGLLDATFCYDDISEQEYQISLKKAGTIFKDATNQTEVQTIQFSPQEHIESPTNNTFEYLFIGADKEVAINPTTGKTTIHSLKQREYKNKPTFNVGQISLIKLPQIAMKEAIKQCGQKNVKAKSWSLLTKKGKLYYEIKLSEDKETHTLLIDA</sequence>
<reference evidence="1 2" key="1">
    <citation type="submission" date="2019-07" db="EMBL/GenBank/DDBJ databases">
        <title>Whole genome shotgun sequence of Enterococcus villorum NBRC 100699.</title>
        <authorList>
            <person name="Hosoyama A."/>
            <person name="Uohara A."/>
            <person name="Ohji S."/>
            <person name="Ichikawa N."/>
        </authorList>
    </citation>
    <scope>NUCLEOTIDE SEQUENCE [LARGE SCALE GENOMIC DNA]</scope>
    <source>
        <strain evidence="1 2">NBRC 100699</strain>
    </source>
</reference>
<name>A0A511IZS9_9ENTE</name>
<proteinExistence type="predicted"/>
<dbReference type="AlphaFoldDB" id="A0A511IZS9"/>
<dbReference type="RefSeq" id="WP_010751588.1">
    <property type="nucleotide sequence ID" value="NZ_BJWF01000004.1"/>
</dbReference>
<evidence type="ECO:0000313" key="1">
    <source>
        <dbReference type="EMBL" id="GEL91261.1"/>
    </source>
</evidence>
<comment type="caution">
    <text evidence="1">The sequence shown here is derived from an EMBL/GenBank/DDBJ whole genome shotgun (WGS) entry which is preliminary data.</text>
</comment>
<protein>
    <submittedName>
        <fullName evidence="1">Uncharacterized protein</fullName>
    </submittedName>
</protein>
<evidence type="ECO:0000313" key="2">
    <source>
        <dbReference type="Proteomes" id="UP000321830"/>
    </source>
</evidence>
<organism evidence="1 2">
    <name type="scientific">Enterococcus villorum</name>
    <dbReference type="NCBI Taxonomy" id="112904"/>
    <lineage>
        <taxon>Bacteria</taxon>
        <taxon>Bacillati</taxon>
        <taxon>Bacillota</taxon>
        <taxon>Bacilli</taxon>
        <taxon>Lactobacillales</taxon>
        <taxon>Enterococcaceae</taxon>
        <taxon>Enterococcus</taxon>
    </lineage>
</organism>